<dbReference type="GO" id="GO:0003677">
    <property type="term" value="F:DNA binding"/>
    <property type="evidence" value="ECO:0007669"/>
    <property type="project" value="UniProtKB-KW"/>
</dbReference>
<keyword evidence="3" id="KW-0731">Sigma factor</keyword>
<evidence type="ECO:0000256" key="4">
    <source>
        <dbReference type="ARBA" id="ARBA00023125"/>
    </source>
</evidence>
<evidence type="ECO:0000256" key="5">
    <source>
        <dbReference type="ARBA" id="ARBA00023163"/>
    </source>
</evidence>
<dbReference type="InterPro" id="IPR013324">
    <property type="entry name" value="RNA_pol_sigma_r3/r4-like"/>
</dbReference>
<dbReference type="InterPro" id="IPR039425">
    <property type="entry name" value="RNA_pol_sigma-70-like"/>
</dbReference>
<proteinExistence type="inferred from homology"/>
<reference evidence="9" key="1">
    <citation type="submission" date="2020-03" db="EMBL/GenBank/DDBJ databases">
        <authorList>
            <person name="Guo F."/>
        </authorList>
    </citation>
    <scope>NUCLEOTIDE SEQUENCE</scope>
    <source>
        <strain evidence="9">JCM 30134</strain>
    </source>
</reference>
<name>A0A9E5T1B8_9GAMM</name>
<dbReference type="InterPro" id="IPR036388">
    <property type="entry name" value="WH-like_DNA-bd_sf"/>
</dbReference>
<protein>
    <submittedName>
        <fullName evidence="9">RNA polymerase sigma factor</fullName>
    </submittedName>
</protein>
<accession>A0A9E5T1B8</accession>
<dbReference type="RefSeq" id="WP_167189421.1">
    <property type="nucleotide sequence ID" value="NZ_JAAONZ010000015.1"/>
</dbReference>
<organism evidence="9 10">
    <name type="scientific">Pseudomaricurvus hydrocarbonicus</name>
    <dbReference type="NCBI Taxonomy" id="1470433"/>
    <lineage>
        <taxon>Bacteria</taxon>
        <taxon>Pseudomonadati</taxon>
        <taxon>Pseudomonadota</taxon>
        <taxon>Gammaproteobacteria</taxon>
        <taxon>Cellvibrionales</taxon>
        <taxon>Cellvibrionaceae</taxon>
        <taxon>Pseudomaricurvus</taxon>
    </lineage>
</organism>
<dbReference type="SUPFAM" id="SSF88946">
    <property type="entry name" value="Sigma2 domain of RNA polymerase sigma factors"/>
    <property type="match status" value="1"/>
</dbReference>
<dbReference type="NCBIfam" id="TIGR02937">
    <property type="entry name" value="sigma70-ECF"/>
    <property type="match status" value="1"/>
</dbReference>
<feature type="region of interest" description="Disordered" evidence="6">
    <location>
        <begin position="173"/>
        <end position="197"/>
    </location>
</feature>
<keyword evidence="5" id="KW-0804">Transcription</keyword>
<keyword evidence="2" id="KW-0805">Transcription regulation</keyword>
<dbReference type="InterPro" id="IPR014284">
    <property type="entry name" value="RNA_pol_sigma-70_dom"/>
</dbReference>
<dbReference type="AlphaFoldDB" id="A0A9E5T1B8"/>
<dbReference type="CDD" id="cd06171">
    <property type="entry name" value="Sigma70_r4"/>
    <property type="match status" value="1"/>
</dbReference>
<evidence type="ECO:0000313" key="9">
    <source>
        <dbReference type="EMBL" id="NHO67185.1"/>
    </source>
</evidence>
<sequence>MTDETNTHSIFMGLRKSLAGSIASFVPPADVEDIVQETYVKICQIKNINEIKSPKSFLYRIVRNLALDHHKRAEIRLTEPVEDLDRLHLGGGHNSADQPFEQVAANQEFGFFCEAVRRLPTQCRRAFVLKKVYGYSQKEIAREMNVSINTVENYITFGLKKCTQYMEQYDEKFGRRRKRSSASASSRPSLKGDLNNG</sequence>
<evidence type="ECO:0000256" key="1">
    <source>
        <dbReference type="ARBA" id="ARBA00010641"/>
    </source>
</evidence>
<dbReference type="EMBL" id="JAAONZ010000015">
    <property type="protein sequence ID" value="NHO67185.1"/>
    <property type="molecule type" value="Genomic_DNA"/>
</dbReference>
<dbReference type="SUPFAM" id="SSF88659">
    <property type="entry name" value="Sigma3 and sigma4 domains of RNA polymerase sigma factors"/>
    <property type="match status" value="1"/>
</dbReference>
<feature type="domain" description="RNA polymerase sigma-70 region 2" evidence="7">
    <location>
        <begin position="27"/>
        <end position="73"/>
    </location>
</feature>
<evidence type="ECO:0000256" key="2">
    <source>
        <dbReference type="ARBA" id="ARBA00023015"/>
    </source>
</evidence>
<dbReference type="Pfam" id="PF08281">
    <property type="entry name" value="Sigma70_r4_2"/>
    <property type="match status" value="1"/>
</dbReference>
<dbReference type="InterPro" id="IPR013325">
    <property type="entry name" value="RNA_pol_sigma_r2"/>
</dbReference>
<comment type="caution">
    <text evidence="9">The sequence shown here is derived from an EMBL/GenBank/DDBJ whole genome shotgun (WGS) entry which is preliminary data.</text>
</comment>
<feature type="domain" description="RNA polymerase sigma factor 70 region 4 type 2" evidence="8">
    <location>
        <begin position="114"/>
        <end position="162"/>
    </location>
</feature>
<dbReference type="Gene3D" id="1.10.1740.10">
    <property type="match status" value="1"/>
</dbReference>
<dbReference type="Pfam" id="PF04542">
    <property type="entry name" value="Sigma70_r2"/>
    <property type="match status" value="1"/>
</dbReference>
<dbReference type="InterPro" id="IPR007627">
    <property type="entry name" value="RNA_pol_sigma70_r2"/>
</dbReference>
<comment type="similarity">
    <text evidence="1">Belongs to the sigma-70 factor family. ECF subfamily.</text>
</comment>
<dbReference type="PANTHER" id="PTHR43133:SF8">
    <property type="entry name" value="RNA POLYMERASE SIGMA FACTOR HI_1459-RELATED"/>
    <property type="match status" value="1"/>
</dbReference>
<keyword evidence="4" id="KW-0238">DNA-binding</keyword>
<dbReference type="Proteomes" id="UP000787472">
    <property type="component" value="Unassembled WGS sequence"/>
</dbReference>
<dbReference type="Gene3D" id="1.10.10.10">
    <property type="entry name" value="Winged helix-like DNA-binding domain superfamily/Winged helix DNA-binding domain"/>
    <property type="match status" value="1"/>
</dbReference>
<dbReference type="InterPro" id="IPR013249">
    <property type="entry name" value="RNA_pol_sigma70_r4_t2"/>
</dbReference>
<dbReference type="PANTHER" id="PTHR43133">
    <property type="entry name" value="RNA POLYMERASE ECF-TYPE SIGMA FACTO"/>
    <property type="match status" value="1"/>
</dbReference>
<gene>
    <name evidence="9" type="ORF">G8770_16675</name>
</gene>
<evidence type="ECO:0000313" key="10">
    <source>
        <dbReference type="Proteomes" id="UP000787472"/>
    </source>
</evidence>
<evidence type="ECO:0000256" key="6">
    <source>
        <dbReference type="SAM" id="MobiDB-lite"/>
    </source>
</evidence>
<keyword evidence="10" id="KW-1185">Reference proteome</keyword>
<evidence type="ECO:0000259" key="7">
    <source>
        <dbReference type="Pfam" id="PF04542"/>
    </source>
</evidence>
<evidence type="ECO:0000256" key="3">
    <source>
        <dbReference type="ARBA" id="ARBA00023082"/>
    </source>
</evidence>
<dbReference type="GO" id="GO:0006352">
    <property type="term" value="P:DNA-templated transcription initiation"/>
    <property type="evidence" value="ECO:0007669"/>
    <property type="project" value="InterPro"/>
</dbReference>
<dbReference type="GO" id="GO:0016987">
    <property type="term" value="F:sigma factor activity"/>
    <property type="evidence" value="ECO:0007669"/>
    <property type="project" value="UniProtKB-KW"/>
</dbReference>
<evidence type="ECO:0000259" key="8">
    <source>
        <dbReference type="Pfam" id="PF08281"/>
    </source>
</evidence>